<organism evidence="2 3">
    <name type="scientific">Heterostelium pallidum (strain ATCC 26659 / Pp 5 / PN500)</name>
    <name type="common">Cellular slime mold</name>
    <name type="synonym">Polysphondylium pallidum</name>
    <dbReference type="NCBI Taxonomy" id="670386"/>
    <lineage>
        <taxon>Eukaryota</taxon>
        <taxon>Amoebozoa</taxon>
        <taxon>Evosea</taxon>
        <taxon>Eumycetozoa</taxon>
        <taxon>Dictyostelia</taxon>
        <taxon>Acytosteliales</taxon>
        <taxon>Acytosteliaceae</taxon>
        <taxon>Heterostelium</taxon>
    </lineage>
</organism>
<dbReference type="Gene3D" id="3.80.10.10">
    <property type="entry name" value="Ribonuclease Inhibitor"/>
    <property type="match status" value="1"/>
</dbReference>
<dbReference type="InterPro" id="IPR032675">
    <property type="entry name" value="LRR_dom_sf"/>
</dbReference>
<name>D3BMA9_HETP5</name>
<evidence type="ECO:0000256" key="1">
    <source>
        <dbReference type="SAM" id="Phobius"/>
    </source>
</evidence>
<dbReference type="AlphaFoldDB" id="D3BMA9"/>
<dbReference type="GeneID" id="31367786"/>
<keyword evidence="1" id="KW-0812">Transmembrane</keyword>
<comment type="caution">
    <text evidence="2">The sequence shown here is derived from an EMBL/GenBank/DDBJ whole genome shotgun (WGS) entry which is preliminary data.</text>
</comment>
<dbReference type="Proteomes" id="UP000001396">
    <property type="component" value="Unassembled WGS sequence"/>
</dbReference>
<protein>
    <submittedName>
        <fullName evidence="2">Uncharacterized protein</fullName>
    </submittedName>
</protein>
<keyword evidence="1" id="KW-0472">Membrane</keyword>
<gene>
    <name evidence="2" type="ORF">PPL_12319</name>
</gene>
<accession>D3BMA9</accession>
<dbReference type="RefSeq" id="XP_020429838.1">
    <property type="nucleotide sequence ID" value="XM_020583057.1"/>
</dbReference>
<keyword evidence="3" id="KW-1185">Reference proteome</keyword>
<sequence>MLPFIIQRNILSKLFNNNNNIFTLKEYIINNNNSSDKKIKRNNKRNNILDNNFKDLLSNDNNAQLSCCSLVCKQWFKLIATEYCTRYYIGIDIDWRYFDESDILSEDQIFSTVNPTYDIKILNNVNSMIKNQIRSSSNRLSSNHSIYQYSNINHLYYNSNFVNNHSIDNYQDNDNQYNQHQYLLNWLYKFTSLQRLTIKTECPYLVNDILDRFPHLKIELYVEQSPFYLYKDMLDMSDIDETTLEFVHLNVEGIHQMIAYDNPEKYYNQYVRQWRTNSFSFSYIGRDSEISHISYKNLLQLSLLESSRLRHIKIVNDYIDTKYLSLIVDSKSCIVSFKSKVAFGIYEMSHQYHGQHVGELFQWCSCLSTQSFSELYGRNRLEHWEQFCQLLANNKTLRRLSLTNVCKVHLLQQPETIESMSNQLSIALSNNNTLVSLTISGLFLTESFFDAIAHSNTTIQYLKIKDITTQQIHQLKEVSKHNKFIKINGSTCRINEASSSLLSSSSSSSSSILSKRLGDYSTTTFTIYVNQTSNFTEVLCGANMTSGCQTMNDALNSYYYQSSVITDATNVVIILNSGVYTGINNTNLSLSNINITFTTYDNNNNNNNNNSTTNSTNTNIETTIDLQSQSRFLDINSNSQQSQSVQTLVSINNLNIVNGAADDGAVIRTLGSEGTVYISINNSYIASNNANQYGGVFYFQQNSSPQLSVTNSILINNTARTHGAIIYSEQQVITSFYDCQLTYNQAVQGNGIIYAMNSSTVLQRCNISNNQVLQGSIIHTSDEVLGVAYTNFTGNRFTNATLYSENGYLHMSDTVFSENCCGSQIMLIGENGEVRAFNSLFTANQGSGEYPEVIRLQDQVISYITNSTFSDNQGGILYSDSILASTFEWCQFLDNQPIAVDTDNGQPYSIYVQDTRNLKFFDSYFRPNNSYIYCLTSQITMQSPINQTAPQILCGSDCLTIGEALCYGSSSYEPKKPRLTNADVGGIIFGTTMGVVGLGLLGVYLYRRFYRNPEEKFQYQPIA</sequence>
<keyword evidence="1" id="KW-1133">Transmembrane helix</keyword>
<reference evidence="2 3" key="1">
    <citation type="journal article" date="2011" name="Genome Res.">
        <title>Phylogeny-wide analysis of social amoeba genomes highlights ancient origins for complex intercellular communication.</title>
        <authorList>
            <person name="Heidel A.J."/>
            <person name="Lawal H.M."/>
            <person name="Felder M."/>
            <person name="Schilde C."/>
            <person name="Helps N.R."/>
            <person name="Tunggal B."/>
            <person name="Rivero F."/>
            <person name="John U."/>
            <person name="Schleicher M."/>
            <person name="Eichinger L."/>
            <person name="Platzer M."/>
            <person name="Noegel A.A."/>
            <person name="Schaap P."/>
            <person name="Gloeckner G."/>
        </authorList>
    </citation>
    <scope>NUCLEOTIDE SEQUENCE [LARGE SCALE GENOMIC DNA]</scope>
    <source>
        <strain evidence="3">ATCC 26659 / Pp 5 / PN500</strain>
    </source>
</reference>
<feature type="transmembrane region" description="Helical" evidence="1">
    <location>
        <begin position="984"/>
        <end position="1006"/>
    </location>
</feature>
<dbReference type="InParanoid" id="D3BMA9"/>
<evidence type="ECO:0000313" key="2">
    <source>
        <dbReference type="EMBL" id="EFA77710.1"/>
    </source>
</evidence>
<proteinExistence type="predicted"/>
<dbReference type="EMBL" id="ADBJ01000042">
    <property type="protein sequence ID" value="EFA77710.1"/>
    <property type="molecule type" value="Genomic_DNA"/>
</dbReference>
<evidence type="ECO:0000313" key="3">
    <source>
        <dbReference type="Proteomes" id="UP000001396"/>
    </source>
</evidence>